<feature type="transmembrane region" description="Helical" evidence="2">
    <location>
        <begin position="58"/>
        <end position="82"/>
    </location>
</feature>
<feature type="compositionally biased region" description="Low complexity" evidence="1">
    <location>
        <begin position="105"/>
        <end position="120"/>
    </location>
</feature>
<evidence type="ECO:0000313" key="4">
    <source>
        <dbReference type="Proteomes" id="UP000198609"/>
    </source>
</evidence>
<organism evidence="3 4">
    <name type="scientific">Streptomyces melanosporofaciens</name>
    <dbReference type="NCBI Taxonomy" id="67327"/>
    <lineage>
        <taxon>Bacteria</taxon>
        <taxon>Bacillati</taxon>
        <taxon>Actinomycetota</taxon>
        <taxon>Actinomycetes</taxon>
        <taxon>Kitasatosporales</taxon>
        <taxon>Streptomycetaceae</taxon>
        <taxon>Streptomyces</taxon>
        <taxon>Streptomyces violaceusniger group</taxon>
    </lineage>
</organism>
<feature type="region of interest" description="Disordered" evidence="1">
    <location>
        <begin position="84"/>
        <end position="124"/>
    </location>
</feature>
<gene>
    <name evidence="3" type="ORF">SAMN04490356_0301</name>
</gene>
<dbReference type="AlphaFoldDB" id="A0A1H4IAT8"/>
<evidence type="ECO:0000256" key="1">
    <source>
        <dbReference type="SAM" id="MobiDB-lite"/>
    </source>
</evidence>
<reference evidence="4" key="1">
    <citation type="submission" date="2016-10" db="EMBL/GenBank/DDBJ databases">
        <authorList>
            <person name="Varghese N."/>
            <person name="Submissions S."/>
        </authorList>
    </citation>
    <scope>NUCLEOTIDE SEQUENCE [LARGE SCALE GENOMIC DNA]</scope>
    <source>
        <strain evidence="4">DSM 40318</strain>
    </source>
</reference>
<evidence type="ECO:0000313" key="3">
    <source>
        <dbReference type="EMBL" id="SEB30836.1"/>
    </source>
</evidence>
<keyword evidence="2" id="KW-0472">Membrane</keyword>
<dbReference type="Proteomes" id="UP000198609">
    <property type="component" value="Unassembled WGS sequence"/>
</dbReference>
<accession>A0A1H4IAT8</accession>
<protein>
    <submittedName>
        <fullName evidence="3">Uncharacterized protein</fullName>
    </submittedName>
</protein>
<keyword evidence="4" id="KW-1185">Reference proteome</keyword>
<evidence type="ECO:0000256" key="2">
    <source>
        <dbReference type="SAM" id="Phobius"/>
    </source>
</evidence>
<sequence length="299" mass="31281">MLRDEIEADPELRRQLEIHLSAPSTHTENSVVITGSRLSRSPISLGPLTINNTPSARAFLVAATALLLALVALGVYGGVHLLTPNDSSRSSQQSETSDAQSGALSGNEGSSGTTSPSESGGADRKNTALNEAAVVEVTLPESESLPSGWEATQDKEINAGVPSDCSSACTGALYTGTVPFENTDSGEAAFFYIQAYDTADHAARRFADVRADKDEHSDGLEPVSLQPMGDKSVAYRAKIVNAEKAEAGVLVGTVVTWVTYRTADSSLDAAALSSLAQMLAERAQQAQDGTIPPVARAEF</sequence>
<proteinExistence type="predicted"/>
<feature type="compositionally biased region" description="Low complexity" evidence="1">
    <location>
        <begin position="84"/>
        <end position="97"/>
    </location>
</feature>
<name>A0A1H4IAT8_STRMJ</name>
<dbReference type="EMBL" id="FNST01000001">
    <property type="protein sequence ID" value="SEB30836.1"/>
    <property type="molecule type" value="Genomic_DNA"/>
</dbReference>
<keyword evidence="2" id="KW-0812">Transmembrane</keyword>
<keyword evidence="2" id="KW-1133">Transmembrane helix</keyword>